<accession>A0AAV7X5T0</accession>
<protein>
    <recommendedName>
        <fullName evidence="7">RRM domain-containing protein</fullName>
    </recommendedName>
</protein>
<dbReference type="FunFam" id="3.30.70.330:FF:000024">
    <property type="entry name" value="Heterogeneous nuclear ribonucleoprotein q isoform"/>
    <property type="match status" value="1"/>
</dbReference>
<dbReference type="Gene3D" id="3.30.70.330">
    <property type="match status" value="3"/>
</dbReference>
<dbReference type="PANTHER" id="PTHR21245">
    <property type="entry name" value="HETEROGENEOUS NUCLEAR RIBONUCLEOPROTEIN"/>
    <property type="match status" value="1"/>
</dbReference>
<dbReference type="AlphaFoldDB" id="A0AAV7X5T0"/>
<comment type="caution">
    <text evidence="8">The sequence shown here is derived from an EMBL/GenBank/DDBJ whole genome shotgun (WGS) entry which is preliminary data.</text>
</comment>
<keyword evidence="3" id="KW-0677">Repeat</keyword>
<feature type="compositionally biased region" description="Low complexity" evidence="6">
    <location>
        <begin position="612"/>
        <end position="623"/>
    </location>
</feature>
<dbReference type="SUPFAM" id="SSF54928">
    <property type="entry name" value="RNA-binding domain, RBD"/>
    <property type="match status" value="2"/>
</dbReference>
<keyword evidence="4 5" id="KW-0694">RNA-binding</keyword>
<dbReference type="FunFam" id="3.30.70.330:FF:000213">
    <property type="entry name" value="Uncharacterized protein, isoform R"/>
    <property type="match status" value="1"/>
</dbReference>
<dbReference type="InterPro" id="IPR041337">
    <property type="entry name" value="hnRNP_Q_AcD"/>
</dbReference>
<feature type="region of interest" description="Disordered" evidence="6">
    <location>
        <begin position="505"/>
        <end position="647"/>
    </location>
</feature>
<reference evidence="8" key="1">
    <citation type="submission" date="2022-12" db="EMBL/GenBank/DDBJ databases">
        <title>Chromosome-level genome assembly of the bean flower thrips Megalurothrips usitatus.</title>
        <authorList>
            <person name="Ma L."/>
            <person name="Liu Q."/>
            <person name="Li H."/>
            <person name="Cai W."/>
        </authorList>
    </citation>
    <scope>NUCLEOTIDE SEQUENCE</scope>
    <source>
        <strain evidence="8">Cailab_2022a</strain>
    </source>
</reference>
<evidence type="ECO:0000313" key="9">
    <source>
        <dbReference type="Proteomes" id="UP001075354"/>
    </source>
</evidence>
<sequence length="647" mass="70911">MAEGNGDISGDLKCNVERTEDFQKLITCGLDEKVAAKLDDIYKTGKLTHADLDERALDALKEFPIEGALIVLTQFLDANLEHVSNKSAYLCGVMKTYRQKNRAGQAAAPPTTQTNAVKAPDEDKIKAILDRTGYTLDVTTGQRKYGGPPPDWKGSAPGNGCEVFCGKIPKDMYEDELIPLFEKCGTIWDLRLMMDPMSGQNRGYAFVTFATKDSAQQAVRELDNYEIKPSKSLKVNISVPNLRLFVGNIPKSKGKDEILEEFNKSTAGLTQVIIYSSPDDKKKNRGFCFLEYESHKAASLAKRRLGSGRIKVWGCDIIVDWADPQEEPDESTMSKVKVLYVRNLTQDCSEDKMKESFEQFGKVERVKKIKDYAFVHFEERDSAVKAMEELNGKDIVGGGSAIEVSLAKPPSDKKKKEEMLRNRERRMMQMMQLRGGMIPTPIPMRGPGGSGPRNSAAMRGGPVGRGDYDYDYEYFGYGDYRGGYSDPYYDDYYRYEDYYYDYPPAPPARGRARQPQPAGRGRGATAGAAGTAGRGRGGGPGQGPGPGSARGGPGASRGGRPPGASGARGGARSGGPARGQGRGKGSLSGEDGKRKFDGSHQNQGETKRRYQNPWSNSPSNLNNAYNTGMNGSGPDPQFFHDTFTAWS</sequence>
<keyword evidence="9" id="KW-1185">Reference proteome</keyword>
<gene>
    <name evidence="8" type="ORF">ONE63_002719</name>
</gene>
<evidence type="ECO:0000256" key="3">
    <source>
        <dbReference type="ARBA" id="ARBA00022737"/>
    </source>
</evidence>
<evidence type="ECO:0000256" key="2">
    <source>
        <dbReference type="ARBA" id="ARBA00022490"/>
    </source>
</evidence>
<dbReference type="PROSITE" id="PS50102">
    <property type="entry name" value="RRM"/>
    <property type="match status" value="3"/>
</dbReference>
<dbReference type="Pfam" id="PF18360">
    <property type="entry name" value="hnRNP_Q_AcD"/>
    <property type="match status" value="1"/>
</dbReference>
<dbReference type="GO" id="GO:0005737">
    <property type="term" value="C:cytoplasm"/>
    <property type="evidence" value="ECO:0007669"/>
    <property type="project" value="UniProtKB-SubCell"/>
</dbReference>
<feature type="domain" description="RRM" evidence="7">
    <location>
        <begin position="161"/>
        <end position="240"/>
    </location>
</feature>
<dbReference type="GO" id="GO:0003723">
    <property type="term" value="F:RNA binding"/>
    <property type="evidence" value="ECO:0007669"/>
    <property type="project" value="UniProtKB-UniRule"/>
</dbReference>
<dbReference type="InterPro" id="IPR035979">
    <property type="entry name" value="RBD_domain_sf"/>
</dbReference>
<dbReference type="CDD" id="cd12250">
    <property type="entry name" value="RRM2_hnRNPR_like"/>
    <property type="match status" value="1"/>
</dbReference>
<evidence type="ECO:0000256" key="1">
    <source>
        <dbReference type="ARBA" id="ARBA00004496"/>
    </source>
</evidence>
<dbReference type="CDD" id="cd12251">
    <property type="entry name" value="RRM3_hnRNPR_like"/>
    <property type="match status" value="1"/>
</dbReference>
<proteinExistence type="predicted"/>
<evidence type="ECO:0000313" key="8">
    <source>
        <dbReference type="EMBL" id="KAJ1521006.1"/>
    </source>
</evidence>
<dbReference type="Proteomes" id="UP001075354">
    <property type="component" value="Chromosome 13"/>
</dbReference>
<dbReference type="EMBL" id="JAPTSV010000013">
    <property type="protein sequence ID" value="KAJ1521006.1"/>
    <property type="molecule type" value="Genomic_DNA"/>
</dbReference>
<keyword evidence="2" id="KW-0963">Cytoplasm</keyword>
<dbReference type="InterPro" id="IPR006535">
    <property type="entry name" value="HnRNP_R/Q_splicing_fac"/>
</dbReference>
<dbReference type="SMART" id="SM00360">
    <property type="entry name" value="RRM"/>
    <property type="match status" value="3"/>
</dbReference>
<evidence type="ECO:0000256" key="4">
    <source>
        <dbReference type="ARBA" id="ARBA00022884"/>
    </source>
</evidence>
<feature type="compositionally biased region" description="Gly residues" evidence="6">
    <location>
        <begin position="520"/>
        <end position="586"/>
    </location>
</feature>
<dbReference type="InterPro" id="IPR012677">
    <property type="entry name" value="Nucleotide-bd_a/b_plait_sf"/>
</dbReference>
<evidence type="ECO:0000256" key="6">
    <source>
        <dbReference type="SAM" id="MobiDB-lite"/>
    </source>
</evidence>
<dbReference type="InterPro" id="IPR000504">
    <property type="entry name" value="RRM_dom"/>
</dbReference>
<dbReference type="Pfam" id="PF00076">
    <property type="entry name" value="RRM_1"/>
    <property type="match status" value="3"/>
</dbReference>
<dbReference type="CDD" id="cd12249">
    <property type="entry name" value="RRM1_hnRNPR_like"/>
    <property type="match status" value="1"/>
</dbReference>
<evidence type="ECO:0000256" key="5">
    <source>
        <dbReference type="PROSITE-ProRule" id="PRU00176"/>
    </source>
</evidence>
<dbReference type="FunFam" id="3.30.70.330:FF:000175">
    <property type="entry name" value="Heterogeneous nuclear ribonucleoprotein Q"/>
    <property type="match status" value="1"/>
</dbReference>
<organism evidence="8 9">
    <name type="scientific">Megalurothrips usitatus</name>
    <name type="common">bean blossom thrips</name>
    <dbReference type="NCBI Taxonomy" id="439358"/>
    <lineage>
        <taxon>Eukaryota</taxon>
        <taxon>Metazoa</taxon>
        <taxon>Ecdysozoa</taxon>
        <taxon>Arthropoda</taxon>
        <taxon>Hexapoda</taxon>
        <taxon>Insecta</taxon>
        <taxon>Pterygota</taxon>
        <taxon>Neoptera</taxon>
        <taxon>Paraneoptera</taxon>
        <taxon>Thysanoptera</taxon>
        <taxon>Terebrantia</taxon>
        <taxon>Thripoidea</taxon>
        <taxon>Thripidae</taxon>
        <taxon>Megalurothrips</taxon>
    </lineage>
</organism>
<comment type="subcellular location">
    <subcellularLocation>
        <location evidence="1">Cytoplasm</location>
    </subcellularLocation>
</comment>
<feature type="domain" description="RRM" evidence="7">
    <location>
        <begin position="242"/>
        <end position="324"/>
    </location>
</feature>
<name>A0AAV7X5T0_9NEOP</name>
<evidence type="ECO:0000259" key="7">
    <source>
        <dbReference type="PROSITE" id="PS50102"/>
    </source>
</evidence>
<feature type="domain" description="RRM" evidence="7">
    <location>
        <begin position="337"/>
        <end position="409"/>
    </location>
</feature>
<dbReference type="NCBIfam" id="TIGR01648">
    <property type="entry name" value="hnRNP-R-Q"/>
    <property type="match status" value="1"/>
</dbReference>